<reference evidence="3" key="1">
    <citation type="submission" date="2016-11" db="EMBL/GenBank/DDBJ databases">
        <authorList>
            <person name="Varghese N."/>
            <person name="Submissions S."/>
        </authorList>
    </citation>
    <scope>NUCLEOTIDE SEQUENCE [LARGE SCALE GENOMIC DNA]</scope>
    <source>
        <strain evidence="3">CGMCC 1.8995</strain>
    </source>
</reference>
<dbReference type="RefSeq" id="WP_073320659.1">
    <property type="nucleotide sequence ID" value="NZ_FQWD01000002.1"/>
</dbReference>
<sequence length="71" mass="7119">MENTAIQTLSPQELEAVSGGISNDTGYGASLAASIFFTGVLLVPGIGATVALTAFSASLISSGYALHYGTH</sequence>
<keyword evidence="3" id="KW-1185">Reference proteome</keyword>
<gene>
    <name evidence="2" type="ORF">SAMN05216361_1683</name>
</gene>
<evidence type="ECO:0000313" key="2">
    <source>
        <dbReference type="EMBL" id="SHG20955.1"/>
    </source>
</evidence>
<keyword evidence="1" id="KW-0812">Transmembrane</keyword>
<dbReference type="EMBL" id="FQWD01000002">
    <property type="protein sequence ID" value="SHG20955.1"/>
    <property type="molecule type" value="Genomic_DNA"/>
</dbReference>
<organism evidence="2 3">
    <name type="scientific">Marisediminitalea aggregata</name>
    <dbReference type="NCBI Taxonomy" id="634436"/>
    <lineage>
        <taxon>Bacteria</taxon>
        <taxon>Pseudomonadati</taxon>
        <taxon>Pseudomonadota</taxon>
        <taxon>Gammaproteobacteria</taxon>
        <taxon>Alteromonadales</taxon>
        <taxon>Alteromonadaceae</taxon>
        <taxon>Marisediminitalea</taxon>
    </lineage>
</organism>
<dbReference type="STRING" id="634436.SAMN05216361_1683"/>
<accession>A0A1M5HYB3</accession>
<dbReference type="Proteomes" id="UP000184520">
    <property type="component" value="Unassembled WGS sequence"/>
</dbReference>
<keyword evidence="1" id="KW-1133">Transmembrane helix</keyword>
<proteinExistence type="predicted"/>
<name>A0A1M5HYB3_9ALTE</name>
<keyword evidence="1" id="KW-0472">Membrane</keyword>
<feature type="transmembrane region" description="Helical" evidence="1">
    <location>
        <begin position="31"/>
        <end position="55"/>
    </location>
</feature>
<protein>
    <submittedName>
        <fullName evidence="2">Uncharacterized protein</fullName>
    </submittedName>
</protein>
<dbReference type="AlphaFoldDB" id="A0A1M5HYB3"/>
<evidence type="ECO:0000256" key="1">
    <source>
        <dbReference type="SAM" id="Phobius"/>
    </source>
</evidence>
<evidence type="ECO:0000313" key="3">
    <source>
        <dbReference type="Proteomes" id="UP000184520"/>
    </source>
</evidence>